<dbReference type="EMBL" id="AEUW02000001">
    <property type="protein sequence ID" value="EHJ52222.1"/>
    <property type="molecule type" value="Genomic_DNA"/>
</dbReference>
<sequence length="245" mass="28500">MNLNDLTIFLKIYETGSLNKSSKILGCAQSNISARLKSMEEELGTILFFRRYNGILPTEQGRKFYSFAQQTISELNRFKNGINSGVQHILTSEMLLNIDIQTEQKIDIAKDEIDIKRTSEIPSQIGSKVYDLIYCFQRLKNLSSYQMLQKKLEAAYFYQALDLPRQNLPLLVNKDPACPFRKQSLHDFANSRKIIHLDSFENILRLVELGKGLTLLPFEIGRARELEHYSHHKKEIIFYSYQLIR</sequence>
<keyword evidence="2" id="KW-0805">Transcription regulation</keyword>
<dbReference type="STRING" id="764298.STRMA_1511"/>
<evidence type="ECO:0000313" key="5">
    <source>
        <dbReference type="EMBL" id="EHJ52222.1"/>
    </source>
</evidence>
<evidence type="ECO:0000259" key="4">
    <source>
        <dbReference type="PROSITE" id="PS50931"/>
    </source>
</evidence>
<dbReference type="PROSITE" id="PS50931">
    <property type="entry name" value="HTH_LYSR"/>
    <property type="match status" value="1"/>
</dbReference>
<dbReference type="InterPro" id="IPR036388">
    <property type="entry name" value="WH-like_DNA-bd_sf"/>
</dbReference>
<dbReference type="Proteomes" id="UP000003573">
    <property type="component" value="Unassembled WGS sequence"/>
</dbReference>
<evidence type="ECO:0000256" key="3">
    <source>
        <dbReference type="ARBA" id="ARBA00023163"/>
    </source>
</evidence>
<dbReference type="OrthoDB" id="9803735at2"/>
<dbReference type="PANTHER" id="PTHR30126:SF93">
    <property type="entry name" value="HTH LYSR-TYPE DOMAIN-CONTAINING PROTEIN"/>
    <property type="match status" value="1"/>
</dbReference>
<comment type="similarity">
    <text evidence="1">Belongs to the LysR transcriptional regulatory family.</text>
</comment>
<dbReference type="Pfam" id="PF00126">
    <property type="entry name" value="HTH_1"/>
    <property type="match status" value="1"/>
</dbReference>
<dbReference type="Gene3D" id="1.10.10.10">
    <property type="entry name" value="Winged helix-like DNA-binding domain superfamily/Winged helix DNA-binding domain"/>
    <property type="match status" value="1"/>
</dbReference>
<gene>
    <name evidence="5" type="ORF">STRMA_1511</name>
</gene>
<evidence type="ECO:0000256" key="2">
    <source>
        <dbReference type="ARBA" id="ARBA00023015"/>
    </source>
</evidence>
<dbReference type="InterPro" id="IPR000847">
    <property type="entry name" value="LysR_HTH_N"/>
</dbReference>
<dbReference type="InterPro" id="IPR036390">
    <property type="entry name" value="WH_DNA-bd_sf"/>
</dbReference>
<dbReference type="GO" id="GO:0003700">
    <property type="term" value="F:DNA-binding transcription factor activity"/>
    <property type="evidence" value="ECO:0007669"/>
    <property type="project" value="InterPro"/>
</dbReference>
<dbReference type="GO" id="GO:0000976">
    <property type="term" value="F:transcription cis-regulatory region binding"/>
    <property type="evidence" value="ECO:0007669"/>
    <property type="project" value="TreeGrafter"/>
</dbReference>
<organism evidence="5 6">
    <name type="scientific">Streptococcus macacae NCTC 11558</name>
    <dbReference type="NCBI Taxonomy" id="764298"/>
    <lineage>
        <taxon>Bacteria</taxon>
        <taxon>Bacillati</taxon>
        <taxon>Bacillota</taxon>
        <taxon>Bacilli</taxon>
        <taxon>Lactobacillales</taxon>
        <taxon>Streptococcaceae</taxon>
        <taxon>Streptococcus</taxon>
    </lineage>
</organism>
<evidence type="ECO:0000256" key="1">
    <source>
        <dbReference type="ARBA" id="ARBA00009437"/>
    </source>
</evidence>
<protein>
    <submittedName>
        <fullName evidence="5">Transcriptional regulator, LysR family</fullName>
    </submittedName>
</protein>
<dbReference type="eggNOG" id="COG0583">
    <property type="taxonomic scope" value="Bacteria"/>
</dbReference>
<keyword evidence="6" id="KW-1185">Reference proteome</keyword>
<dbReference type="AlphaFoldDB" id="G5JWX0"/>
<comment type="caution">
    <text evidence="5">The sequence shown here is derived from an EMBL/GenBank/DDBJ whole genome shotgun (WGS) entry which is preliminary data.</text>
</comment>
<name>G5JWX0_9STRE</name>
<dbReference type="PANTHER" id="PTHR30126">
    <property type="entry name" value="HTH-TYPE TRANSCRIPTIONAL REGULATOR"/>
    <property type="match status" value="1"/>
</dbReference>
<reference evidence="5 6" key="1">
    <citation type="journal article" date="2014" name="Int. J. Syst. Evol. Microbiol.">
        <title>Phylogenomics and the dynamic genome evolution of the genus Streptococcus.</title>
        <authorList>
            <consortium name="The Broad Institute Genome Sequencing Platform"/>
            <person name="Richards V.P."/>
            <person name="Palmer S.R."/>
            <person name="Pavinski Bitar P.D."/>
            <person name="Qin X."/>
            <person name="Weinstock G.M."/>
            <person name="Highlander S.K."/>
            <person name="Town C.D."/>
            <person name="Burne R.A."/>
            <person name="Stanhope M.J."/>
        </authorList>
    </citation>
    <scope>NUCLEOTIDE SEQUENCE [LARGE SCALE GENOMIC DNA]</scope>
    <source>
        <strain evidence="5 6">NCTC 11558</strain>
    </source>
</reference>
<keyword evidence="3" id="KW-0804">Transcription</keyword>
<dbReference type="SUPFAM" id="SSF46785">
    <property type="entry name" value="Winged helix' DNA-binding domain"/>
    <property type="match status" value="1"/>
</dbReference>
<feature type="domain" description="HTH lysR-type" evidence="4">
    <location>
        <begin position="1"/>
        <end position="58"/>
    </location>
</feature>
<proteinExistence type="inferred from homology"/>
<evidence type="ECO:0000313" key="6">
    <source>
        <dbReference type="Proteomes" id="UP000003573"/>
    </source>
</evidence>
<accession>G5JWX0</accession>